<dbReference type="InterPro" id="IPR017900">
    <property type="entry name" value="4Fe4S_Fe_S_CS"/>
</dbReference>
<dbReference type="KEGG" id="dax:FDQ92_10770"/>
<dbReference type="Proteomes" id="UP000298602">
    <property type="component" value="Chromosome"/>
</dbReference>
<gene>
    <name evidence="5" type="ORF">FDQ92_10770</name>
</gene>
<dbReference type="PROSITE" id="PS51379">
    <property type="entry name" value="4FE4S_FER_2"/>
    <property type="match status" value="1"/>
</dbReference>
<dbReference type="Pfam" id="PF13183">
    <property type="entry name" value="Fer4_8"/>
    <property type="match status" value="1"/>
</dbReference>
<dbReference type="GO" id="GO:0051536">
    <property type="term" value="F:iron-sulfur cluster binding"/>
    <property type="evidence" value="ECO:0007669"/>
    <property type="project" value="UniProtKB-KW"/>
</dbReference>
<evidence type="ECO:0000259" key="4">
    <source>
        <dbReference type="PROSITE" id="PS51379"/>
    </source>
</evidence>
<dbReference type="RefSeq" id="WP_137424889.1">
    <property type="nucleotide sequence ID" value="NZ_CP040098.1"/>
</dbReference>
<accession>A0A4P8L677</accession>
<dbReference type="EMBL" id="CP040098">
    <property type="protein sequence ID" value="QCQ22605.1"/>
    <property type="molecule type" value="Genomic_DNA"/>
</dbReference>
<evidence type="ECO:0000256" key="2">
    <source>
        <dbReference type="ARBA" id="ARBA00023004"/>
    </source>
</evidence>
<keyword evidence="3" id="KW-0411">Iron-sulfur</keyword>
<dbReference type="AlphaFoldDB" id="A0A4P8L677"/>
<dbReference type="Gene3D" id="3.30.70.3270">
    <property type="match status" value="1"/>
</dbReference>
<reference evidence="5 6" key="1">
    <citation type="submission" date="2019-05" db="EMBL/GenBank/DDBJ databases">
        <title>The Complete Genome Sequence of the n-alkane-degrading Desulfoglaeba alkanexedens ALDC reveals multiple alkylsuccinate synthase gene clusters.</title>
        <authorList>
            <person name="Callaghan A.V."/>
            <person name="Davidova I.A."/>
            <person name="Duncan K.E."/>
            <person name="Morris B."/>
            <person name="McInerney M.J."/>
        </authorList>
    </citation>
    <scope>NUCLEOTIDE SEQUENCE [LARGE SCALE GENOMIC DNA]</scope>
    <source>
        <strain evidence="5 6">ALDC</strain>
    </source>
</reference>
<keyword evidence="2" id="KW-0408">Iron</keyword>
<reference evidence="5 6" key="2">
    <citation type="submission" date="2019-05" db="EMBL/GenBank/DDBJ databases">
        <authorList>
            <person name="Suflita J.M."/>
            <person name="Marks C.R."/>
        </authorList>
    </citation>
    <scope>NUCLEOTIDE SEQUENCE [LARGE SCALE GENOMIC DNA]</scope>
    <source>
        <strain evidence="5 6">ALDC</strain>
    </source>
</reference>
<name>A0A4P8L677_9BACT</name>
<dbReference type="GO" id="GO:0046872">
    <property type="term" value="F:metal ion binding"/>
    <property type="evidence" value="ECO:0007669"/>
    <property type="project" value="UniProtKB-KW"/>
</dbReference>
<keyword evidence="1" id="KW-0479">Metal-binding</keyword>
<keyword evidence="6" id="KW-1185">Reference proteome</keyword>
<protein>
    <submittedName>
        <fullName evidence="5">4Fe-4S ferredoxin</fullName>
    </submittedName>
</protein>
<proteinExistence type="predicted"/>
<evidence type="ECO:0000313" key="6">
    <source>
        <dbReference type="Proteomes" id="UP000298602"/>
    </source>
</evidence>
<sequence length="263" mass="30171">MKTKVRQLLEEGRVDAFLAYKTIHGLPFPYLFTKENTDELESWAPFKARYPMTKLLLMQARQHPEKTFGVLVRGCEERAVHELFKWNQLDPEKVVVLGQCCPEDLARYCECWKPYPDTVDYGEPVEAVTESRRVKELEAMPETDRLSWWLTHFNRCIRCFGCRDVCPVCFCTECSLEHSELIPAGKLPPDTSFHLVRAVHMAGRCIDCGLCEETCPANIPLRALYKRVNQLVEDIFAYKTGLPDGKSPFTILGEESLLPPGPR</sequence>
<dbReference type="PROSITE" id="PS00198">
    <property type="entry name" value="4FE4S_FER_1"/>
    <property type="match status" value="1"/>
</dbReference>
<dbReference type="SUPFAM" id="SSF46548">
    <property type="entry name" value="alpha-helical ferredoxin"/>
    <property type="match status" value="1"/>
</dbReference>
<evidence type="ECO:0000256" key="3">
    <source>
        <dbReference type="ARBA" id="ARBA00023014"/>
    </source>
</evidence>
<evidence type="ECO:0000313" key="5">
    <source>
        <dbReference type="EMBL" id="QCQ22605.1"/>
    </source>
</evidence>
<dbReference type="InterPro" id="IPR017896">
    <property type="entry name" value="4Fe4S_Fe-S-bd"/>
</dbReference>
<dbReference type="OrthoDB" id="9773828at2"/>
<evidence type="ECO:0000256" key="1">
    <source>
        <dbReference type="ARBA" id="ARBA00022723"/>
    </source>
</evidence>
<feature type="domain" description="4Fe-4S ferredoxin-type" evidence="4">
    <location>
        <begin position="196"/>
        <end position="225"/>
    </location>
</feature>
<organism evidence="5 6">
    <name type="scientific">Desulfoglaeba alkanexedens ALDC</name>
    <dbReference type="NCBI Taxonomy" id="980445"/>
    <lineage>
        <taxon>Bacteria</taxon>
        <taxon>Pseudomonadati</taxon>
        <taxon>Thermodesulfobacteriota</taxon>
        <taxon>Syntrophobacteria</taxon>
        <taxon>Syntrophobacterales</taxon>
        <taxon>Syntrophobacteraceae</taxon>
        <taxon>Desulfoglaeba</taxon>
    </lineage>
</organism>